<dbReference type="KEGG" id="bbes:BESB_025090"/>
<evidence type="ECO:0000313" key="2">
    <source>
        <dbReference type="EMBL" id="PFH31543.1"/>
    </source>
</evidence>
<keyword evidence="3" id="KW-1185">Reference proteome</keyword>
<dbReference type="RefSeq" id="XP_029215552.1">
    <property type="nucleotide sequence ID" value="XM_029361197.1"/>
</dbReference>
<reference evidence="2 3" key="1">
    <citation type="submission" date="2017-09" db="EMBL/GenBank/DDBJ databases">
        <title>Genome sequencing of Besnoitia besnoiti strain Bb-Ger1.</title>
        <authorList>
            <person name="Schares G."/>
            <person name="Venepally P."/>
            <person name="Lorenzi H.A."/>
        </authorList>
    </citation>
    <scope>NUCLEOTIDE SEQUENCE [LARGE SCALE GENOMIC DNA]</scope>
    <source>
        <strain evidence="2 3">Bb-Ger1</strain>
    </source>
</reference>
<name>A0A2A9M7A7_BESBE</name>
<feature type="compositionally biased region" description="Polar residues" evidence="1">
    <location>
        <begin position="11"/>
        <end position="20"/>
    </location>
</feature>
<proteinExistence type="predicted"/>
<dbReference type="AlphaFoldDB" id="A0A2A9M7A7"/>
<sequence length="116" mass="12568">MAGPNPHSRKSYQSVRTCIQSVGDDDLRESAVARDDTDDSGEDDVPEVSSRGLRLLLRRPNRGLPRRSVMVAVQRPVSFASGLSSRVKKGRNSSRASFSVATLSITLMAVEPQAKA</sequence>
<gene>
    <name evidence="2" type="ORF">BESB_025090</name>
</gene>
<protein>
    <submittedName>
        <fullName evidence="2">Uncharacterized protein</fullName>
    </submittedName>
</protein>
<evidence type="ECO:0000313" key="3">
    <source>
        <dbReference type="Proteomes" id="UP000224006"/>
    </source>
</evidence>
<dbReference type="VEuPathDB" id="ToxoDB:BESB_025090"/>
<accession>A0A2A9M7A7</accession>
<organism evidence="2 3">
    <name type="scientific">Besnoitia besnoiti</name>
    <name type="common">Apicomplexan protozoan</name>
    <dbReference type="NCBI Taxonomy" id="94643"/>
    <lineage>
        <taxon>Eukaryota</taxon>
        <taxon>Sar</taxon>
        <taxon>Alveolata</taxon>
        <taxon>Apicomplexa</taxon>
        <taxon>Conoidasida</taxon>
        <taxon>Coccidia</taxon>
        <taxon>Eucoccidiorida</taxon>
        <taxon>Eimeriorina</taxon>
        <taxon>Sarcocystidae</taxon>
        <taxon>Besnoitia</taxon>
    </lineage>
</organism>
<feature type="compositionally biased region" description="Acidic residues" evidence="1">
    <location>
        <begin position="36"/>
        <end position="46"/>
    </location>
</feature>
<evidence type="ECO:0000256" key="1">
    <source>
        <dbReference type="SAM" id="MobiDB-lite"/>
    </source>
</evidence>
<dbReference type="EMBL" id="NWUJ01000014">
    <property type="protein sequence ID" value="PFH31543.1"/>
    <property type="molecule type" value="Genomic_DNA"/>
</dbReference>
<dbReference type="GeneID" id="40307569"/>
<dbReference type="Proteomes" id="UP000224006">
    <property type="component" value="Unassembled WGS sequence"/>
</dbReference>
<feature type="region of interest" description="Disordered" evidence="1">
    <location>
        <begin position="1"/>
        <end position="49"/>
    </location>
</feature>
<comment type="caution">
    <text evidence="2">The sequence shown here is derived from an EMBL/GenBank/DDBJ whole genome shotgun (WGS) entry which is preliminary data.</text>
</comment>